<dbReference type="GO" id="GO:0006357">
    <property type="term" value="P:regulation of transcription by RNA polymerase II"/>
    <property type="evidence" value="ECO:0000318"/>
    <property type="project" value="GO_Central"/>
</dbReference>
<keyword evidence="7" id="KW-1185">Reference proteome</keyword>
<reference evidence="6" key="2">
    <citation type="submission" date="2022-06" db="UniProtKB">
        <authorList>
            <consortium name="EnsemblMetazoa"/>
        </authorList>
    </citation>
    <scope>IDENTIFICATION</scope>
    <source>
        <strain evidence="6">PS312</strain>
    </source>
</reference>
<dbReference type="GO" id="GO:0000978">
    <property type="term" value="F:RNA polymerase II cis-regulatory region sequence-specific DNA binding"/>
    <property type="evidence" value="ECO:0000318"/>
    <property type="project" value="GO_Central"/>
</dbReference>
<accession>A0A8R1Z0Q8</accession>
<sequence>MPTRPLRIGRNFPGMNANRCIKCLVHGEESDHGSPNCSRADCDCRKCELMALRREAMHKMKGLSKKNAIDFGVEEIFHTRYTCSKCRHHGVMAIKKFHVPCPFAVCECEWCQLNEKKRVIDAELMKIQRAEKRGECPHSPTSSDSGDSPMDYEQNLSPEAKVIHSLLTLLSLSPSSFDPSTFDYQALSNFFALPLITLPEEWVPQIDTIVELVHEALKRFPVLQGVDVAPYSHSYAPQELYSPCVVPYLYSYPDQITPLATPAAY</sequence>
<dbReference type="Proteomes" id="UP000005239">
    <property type="component" value="Unassembled WGS sequence"/>
</dbReference>
<evidence type="ECO:0000256" key="3">
    <source>
        <dbReference type="ARBA" id="ARBA00023125"/>
    </source>
</evidence>
<dbReference type="AlphaFoldDB" id="A0A2A6BVQ8"/>
<dbReference type="SUPFAM" id="SSF82927">
    <property type="entry name" value="Cysteine-rich DNA binding domain, (DM domain)"/>
    <property type="match status" value="1"/>
</dbReference>
<dbReference type="Gene3D" id="4.10.1040.10">
    <property type="entry name" value="DM DNA-binding domain"/>
    <property type="match status" value="1"/>
</dbReference>
<comment type="subcellular location">
    <subcellularLocation>
        <location evidence="5">Nucleus</location>
    </subcellularLocation>
</comment>
<evidence type="ECO:0000256" key="5">
    <source>
        <dbReference type="PROSITE-ProRule" id="PRU00070"/>
    </source>
</evidence>
<keyword evidence="4 5" id="KW-0539">Nucleus</keyword>
<evidence type="ECO:0000256" key="1">
    <source>
        <dbReference type="ARBA" id="ARBA00022723"/>
    </source>
</evidence>
<reference evidence="7" key="1">
    <citation type="journal article" date="2008" name="Nat. Genet.">
        <title>The Pristionchus pacificus genome provides a unique perspective on nematode lifestyle and parasitism.</title>
        <authorList>
            <person name="Dieterich C."/>
            <person name="Clifton S.W."/>
            <person name="Schuster L.N."/>
            <person name="Chinwalla A."/>
            <person name="Delehaunty K."/>
            <person name="Dinkelacker I."/>
            <person name="Fulton L."/>
            <person name="Fulton R."/>
            <person name="Godfrey J."/>
            <person name="Minx P."/>
            <person name="Mitreva M."/>
            <person name="Roeseler W."/>
            <person name="Tian H."/>
            <person name="Witte H."/>
            <person name="Yang S.P."/>
            <person name="Wilson R.K."/>
            <person name="Sommer R.J."/>
        </authorList>
    </citation>
    <scope>NUCLEOTIDE SEQUENCE [LARGE SCALE GENOMIC DNA]</scope>
    <source>
        <strain evidence="7">PS312</strain>
    </source>
</reference>
<dbReference type="GO" id="GO:0000981">
    <property type="term" value="F:DNA-binding transcription factor activity, RNA polymerase II-specific"/>
    <property type="evidence" value="ECO:0000318"/>
    <property type="project" value="GO_Central"/>
</dbReference>
<evidence type="ECO:0000313" key="6">
    <source>
        <dbReference type="EnsemblMetazoa" id="PPA42664.1"/>
    </source>
</evidence>
<gene>
    <name evidence="6" type="primary">WBGene00281033</name>
</gene>
<protein>
    <submittedName>
        <fullName evidence="6">DM domain-containing protein</fullName>
    </submittedName>
</protein>
<dbReference type="GO" id="GO:0046872">
    <property type="term" value="F:metal ion binding"/>
    <property type="evidence" value="ECO:0007669"/>
    <property type="project" value="UniProtKB-KW"/>
</dbReference>
<dbReference type="InterPro" id="IPR001275">
    <property type="entry name" value="DM_DNA-bd"/>
</dbReference>
<dbReference type="InterPro" id="IPR036407">
    <property type="entry name" value="DM_DNA-bd_sf"/>
</dbReference>
<keyword evidence="2 5" id="KW-0862">Zinc</keyword>
<dbReference type="OrthoDB" id="5849055at2759"/>
<evidence type="ECO:0000256" key="4">
    <source>
        <dbReference type="ARBA" id="ARBA00023242"/>
    </source>
</evidence>
<name>A0A2A6BVQ8_PRIPA</name>
<dbReference type="Pfam" id="PF00751">
    <property type="entry name" value="DM"/>
    <property type="match status" value="1"/>
</dbReference>
<dbReference type="GO" id="GO:0007548">
    <property type="term" value="P:sex differentiation"/>
    <property type="evidence" value="ECO:0000318"/>
    <property type="project" value="GO_Central"/>
</dbReference>
<dbReference type="EnsemblMetazoa" id="PPA42664.1">
    <property type="protein sequence ID" value="PPA42664.1"/>
    <property type="gene ID" value="WBGene00281033"/>
</dbReference>
<evidence type="ECO:0000313" key="7">
    <source>
        <dbReference type="Proteomes" id="UP000005239"/>
    </source>
</evidence>
<proteinExistence type="predicted"/>
<feature type="DNA-binding region" description="DM" evidence="5">
    <location>
        <begin position="83"/>
        <end position="133"/>
    </location>
</feature>
<organism evidence="6 7">
    <name type="scientific">Pristionchus pacificus</name>
    <name type="common">Parasitic nematode worm</name>
    <dbReference type="NCBI Taxonomy" id="54126"/>
    <lineage>
        <taxon>Eukaryota</taxon>
        <taxon>Metazoa</taxon>
        <taxon>Ecdysozoa</taxon>
        <taxon>Nematoda</taxon>
        <taxon>Chromadorea</taxon>
        <taxon>Rhabditida</taxon>
        <taxon>Rhabditina</taxon>
        <taxon>Diplogasteromorpha</taxon>
        <taxon>Diplogasteroidea</taxon>
        <taxon>Neodiplogasteridae</taxon>
        <taxon>Pristionchus</taxon>
    </lineage>
</organism>
<keyword evidence="1 5" id="KW-0479">Metal-binding</keyword>
<dbReference type="PROSITE" id="PS50809">
    <property type="entry name" value="DM_2"/>
    <property type="match status" value="1"/>
</dbReference>
<keyword evidence="3 5" id="KW-0238">DNA-binding</keyword>
<dbReference type="SMART" id="SM00301">
    <property type="entry name" value="DM"/>
    <property type="match status" value="1"/>
</dbReference>
<dbReference type="GO" id="GO:0005634">
    <property type="term" value="C:nucleus"/>
    <property type="evidence" value="ECO:0000318"/>
    <property type="project" value="GO_Central"/>
</dbReference>
<accession>A0A2A6BVQ8</accession>
<evidence type="ECO:0000256" key="2">
    <source>
        <dbReference type="ARBA" id="ARBA00022833"/>
    </source>
</evidence>